<reference evidence="1" key="1">
    <citation type="journal article" date="2022" name="Front. Microbiol.">
        <title>Mirubactin C rescues the lethal effect of cell wall biosynthesis mutations in Bacillus subtilis.</title>
        <authorList>
            <person name="Kepplinger B."/>
            <person name="Wen X."/>
            <person name="Tyler A.R."/>
            <person name="Kim B.Y."/>
            <person name="Brown J."/>
            <person name="Banks P."/>
            <person name="Dashti Y."/>
            <person name="Mackenzie E.S."/>
            <person name="Wills C."/>
            <person name="Kawai Y."/>
            <person name="Waldron K.J."/>
            <person name="Allenby N.E.E."/>
            <person name="Wu L.J."/>
            <person name="Hall M.J."/>
            <person name="Errington J."/>
        </authorList>
    </citation>
    <scope>NUCLEOTIDE SEQUENCE</scope>
    <source>
        <strain evidence="1">MDA8-470</strain>
    </source>
</reference>
<evidence type="ECO:0000313" key="1">
    <source>
        <dbReference type="EMBL" id="UZK53712.1"/>
    </source>
</evidence>
<proteinExistence type="predicted"/>
<dbReference type="RefSeq" id="WP_265539779.1">
    <property type="nucleotide sequence ID" value="NZ_CP098740.1"/>
</dbReference>
<keyword evidence="2" id="KW-1185">Reference proteome</keyword>
<organism evidence="1 2">
    <name type="scientific">Streptomyces drozdowiczii</name>
    <dbReference type="NCBI Taxonomy" id="202862"/>
    <lineage>
        <taxon>Bacteria</taxon>
        <taxon>Bacillati</taxon>
        <taxon>Actinomycetota</taxon>
        <taxon>Actinomycetes</taxon>
        <taxon>Kitasatosporales</taxon>
        <taxon>Streptomycetaceae</taxon>
        <taxon>Streptomyces</taxon>
    </lineage>
</organism>
<name>A0ABY6PNQ3_9ACTN</name>
<dbReference type="Proteomes" id="UP001164963">
    <property type="component" value="Chromosome"/>
</dbReference>
<sequence length="101" mass="11937">MSEPIQTDPDFRNFFRTQLDLERGYEILGDLRPTLWSFSDSYIDLIRSGFEQIMADENFGPAEYERLTDIEFPDRETLHAYLRDMYDYLFGDAPEQPMPPG</sequence>
<protein>
    <recommendedName>
        <fullName evidence="3">CdiI immunity protein domain-containing protein</fullName>
    </recommendedName>
</protein>
<dbReference type="EMBL" id="CP098740">
    <property type="protein sequence ID" value="UZK53712.1"/>
    <property type="molecule type" value="Genomic_DNA"/>
</dbReference>
<accession>A0ABY6PNQ3</accession>
<evidence type="ECO:0008006" key="3">
    <source>
        <dbReference type="Google" id="ProtNLM"/>
    </source>
</evidence>
<gene>
    <name evidence="1" type="ORF">NEH16_05710</name>
</gene>
<evidence type="ECO:0000313" key="2">
    <source>
        <dbReference type="Proteomes" id="UP001164963"/>
    </source>
</evidence>